<accession>A0ABN1W3C4</accession>
<evidence type="ECO:0000313" key="2">
    <source>
        <dbReference type="Proteomes" id="UP001500653"/>
    </source>
</evidence>
<evidence type="ECO:0008006" key="3">
    <source>
        <dbReference type="Google" id="ProtNLM"/>
    </source>
</evidence>
<organism evidence="1 2">
    <name type="scientific">Prauserella halophila</name>
    <dbReference type="NCBI Taxonomy" id="185641"/>
    <lineage>
        <taxon>Bacteria</taxon>
        <taxon>Bacillati</taxon>
        <taxon>Actinomycetota</taxon>
        <taxon>Actinomycetes</taxon>
        <taxon>Pseudonocardiales</taxon>
        <taxon>Pseudonocardiaceae</taxon>
        <taxon>Prauserella</taxon>
    </lineage>
</organism>
<protein>
    <recommendedName>
        <fullName evidence="3">Immunity protein Imm1</fullName>
    </recommendedName>
</protein>
<dbReference type="InterPro" id="IPR025680">
    <property type="entry name" value="DddI"/>
</dbReference>
<reference evidence="1 2" key="1">
    <citation type="journal article" date="2019" name="Int. J. Syst. Evol. Microbiol.">
        <title>The Global Catalogue of Microorganisms (GCM) 10K type strain sequencing project: providing services to taxonomists for standard genome sequencing and annotation.</title>
        <authorList>
            <consortium name="The Broad Institute Genomics Platform"/>
            <consortium name="The Broad Institute Genome Sequencing Center for Infectious Disease"/>
            <person name="Wu L."/>
            <person name="Ma J."/>
        </authorList>
    </citation>
    <scope>NUCLEOTIDE SEQUENCE [LARGE SCALE GENOMIC DNA]</scope>
    <source>
        <strain evidence="1 2">JCM 13023</strain>
    </source>
</reference>
<keyword evidence="2" id="KW-1185">Reference proteome</keyword>
<gene>
    <name evidence="1" type="ORF">GCM10009676_14880</name>
</gene>
<proteinExistence type="predicted"/>
<dbReference type="Proteomes" id="UP001500653">
    <property type="component" value="Unassembled WGS sequence"/>
</dbReference>
<name>A0ABN1W3C4_9PSEU</name>
<dbReference type="RefSeq" id="WP_253863738.1">
    <property type="nucleotide sequence ID" value="NZ_BAAALN010000005.1"/>
</dbReference>
<evidence type="ECO:0000313" key="1">
    <source>
        <dbReference type="EMBL" id="GAA1232665.1"/>
    </source>
</evidence>
<sequence length="130" mass="14192">MTTALTPQASYDVTTVDNAAELLRVMAEADAGISRPDGAGVLFDLYADDRMLIAGIRGDRGCLVWASWDAMLVPTDGVNVEPVDYFTWDGHHHPQEAGAEVPVATMRRAVREFVDTGQQPTCVQWTEAQL</sequence>
<comment type="caution">
    <text evidence="1">The sequence shown here is derived from an EMBL/GenBank/DDBJ whole genome shotgun (WGS) entry which is preliminary data.</text>
</comment>
<dbReference type="Pfam" id="PF14430">
    <property type="entry name" value="Imm1"/>
    <property type="match status" value="1"/>
</dbReference>
<dbReference type="EMBL" id="BAAALN010000005">
    <property type="protein sequence ID" value="GAA1232665.1"/>
    <property type="molecule type" value="Genomic_DNA"/>
</dbReference>